<dbReference type="EMBL" id="BMLY01000013">
    <property type="protein sequence ID" value="GGP28311.1"/>
    <property type="molecule type" value="Genomic_DNA"/>
</dbReference>
<protein>
    <submittedName>
        <fullName evidence="1">Uncharacterized protein</fullName>
    </submittedName>
</protein>
<comment type="caution">
    <text evidence="1">The sequence shown here is derived from an EMBL/GenBank/DDBJ whole genome shotgun (WGS) entry which is preliminary data.</text>
</comment>
<sequence>MYNPAVSVQRLKGRGFPYNAGVQIECEKQKAPMHAHRGFLILPNLAEAVTALIYLTKTH</sequence>
<reference evidence="2" key="1">
    <citation type="journal article" date="2019" name="Int. J. Syst. Evol. Microbiol.">
        <title>The Global Catalogue of Microorganisms (GCM) 10K type strain sequencing project: providing services to taxonomists for standard genome sequencing and annotation.</title>
        <authorList>
            <consortium name="The Broad Institute Genomics Platform"/>
            <consortium name="The Broad Institute Genome Sequencing Center for Infectious Disease"/>
            <person name="Wu L."/>
            <person name="Ma J."/>
        </authorList>
    </citation>
    <scope>NUCLEOTIDE SEQUENCE [LARGE SCALE GENOMIC DNA]</scope>
    <source>
        <strain evidence="2">CGMCC 1.8860</strain>
    </source>
</reference>
<accession>A0ABQ2PT85</accession>
<keyword evidence="2" id="KW-1185">Reference proteome</keyword>
<dbReference type="Proteomes" id="UP000621859">
    <property type="component" value="Unassembled WGS sequence"/>
</dbReference>
<name>A0ABQ2PT85_9NEIS</name>
<proteinExistence type="predicted"/>
<evidence type="ECO:0000313" key="2">
    <source>
        <dbReference type="Proteomes" id="UP000621859"/>
    </source>
</evidence>
<organism evidence="1 2">
    <name type="scientific">Silvimonas amylolytica</name>
    <dbReference type="NCBI Taxonomy" id="449663"/>
    <lineage>
        <taxon>Bacteria</taxon>
        <taxon>Pseudomonadati</taxon>
        <taxon>Pseudomonadota</taxon>
        <taxon>Betaproteobacteria</taxon>
        <taxon>Neisseriales</taxon>
        <taxon>Chitinibacteraceae</taxon>
        <taxon>Silvimonas</taxon>
    </lineage>
</organism>
<gene>
    <name evidence="1" type="ORF">GCM10010971_41300</name>
</gene>
<evidence type="ECO:0000313" key="1">
    <source>
        <dbReference type="EMBL" id="GGP28311.1"/>
    </source>
</evidence>